<sequence length="1154" mass="129455">MISTKEIANYYLQSLRQSSLVEVNAKYTKPFSTNYSEIVEGKILSPTFPDFFKRTRKGLAKTESSNGLSVFIMPIVIKTAKVFIYPFIIPAMLNEDGQLTHQEYTVPWIQRELMTPAGEDSSHPLRYKPIANVNDYFDAINGGALDHLEWSDYIHQAEALFQHLTNLSFATFKSIEKVNNYVLPAEPTGICHIIPGEQNLGFSAQIQGLYQDILASKEQLPLFDSLNPESSVQDEKILSQASMRSHYSNHLAQMSPKHGMTDTQRNALANLDATTNGQTLAVSGPPGTGKTTLIQSVVATQWVQAAFKETMPPICVASSVNNQAVTNIIQSFQAGELNDEEVAAFSLPKKAIYQKMSVKKSTLISHWLPGHNTYGLYLAANRNLTDGTLPYAAISINHNEYFDQLITDDALSKATKVFFQNYHALFPDSGGSLQKCRETLHGYLTNVVEDIRTIINGQDVNFDKQAATLSATLSEQTIQLTKSQASVDEAERQLRGWYDFDAKHASILDYFPLIGPKRKAARKIDYLHLKGFSDDTDLQRNLDHVRAENTALSKTINTTKLALIDVQKRQENFKIACAQNNIKLTSTNTQSRSDLNKQVDTNLRYLAFLLATHYWEARWLTEMKQHQTNSATAAFEKVRKVWQVRAMLTPCFVGTFYQVDAFFRKDHVPFLNGIDLLIADEAGQVSPELAIASLALAKRFLAVGDVKQIEPIWSVQKSVDEANMRSLTKFSEDEIAAIKKTGFATSSGNLMSVAQHQSVFTQSEIVGGGLLLQEHFRCLPKITDYFNTLAYQGKLIPKRSNPTITSSDQLPQLGYAHVFGLSAIQNGSRYNRREADAIAQWLKNRKASLRNLEGKNVKDWKLGDTVAILSPFNRQAKEINEALTRYELDDQKIIVGTVHAMQGAERRVVLFSPVYDNAKTEFFFDKGINMLNVAVSRAKDSFLYFGNIDLLTTKGNKPSSQLARRLFSESSNEIKDVTLFTEEEIKSNRQFVLSDAKTHDKWLYHQLLTAKKQIDISSPYISKRSIEAGTIALLSAIKQATRRGVRVNIYPNRAMYDQTDNQKMANFEGGIALLKASGASIFEASSRVHSKQVVVDGHILANGSFNWFSAVRDENSPYYNRDTSTVIDDENLVRKFSLPLFNLAKNEDNFKDSD</sequence>
<dbReference type="PIRSF" id="PIRSF026306">
    <property type="entry name" value="UCP026306"/>
    <property type="match status" value="1"/>
</dbReference>
<dbReference type="Pfam" id="PF13087">
    <property type="entry name" value="AAA_12"/>
    <property type="match status" value="1"/>
</dbReference>
<proteinExistence type="predicted"/>
<evidence type="ECO:0000256" key="4">
    <source>
        <dbReference type="ARBA" id="ARBA00022840"/>
    </source>
</evidence>
<dbReference type="InterPro" id="IPR016834">
    <property type="entry name" value="UCP026306"/>
</dbReference>
<gene>
    <name evidence="5" type="ordered locus">LRHM_1201</name>
</gene>
<reference evidence="5 6" key="1">
    <citation type="journal article" date="2009" name="J. Bacteriol.">
        <title>Complete genome sequence of the probiotic Lactobacillus rhamnosus ATCC 53103.</title>
        <authorList>
            <person name="Morita H."/>
            <person name="Toh H."/>
            <person name="Oshima K."/>
            <person name="Murakami M."/>
            <person name="Taylor T.D."/>
            <person name="Igimi S."/>
            <person name="Hattori M."/>
        </authorList>
    </citation>
    <scope>NUCLEOTIDE SEQUENCE [LARGE SCALE GENOMIC DNA]</scope>
    <source>
        <strain evidence="6">ATCC 53103 / LMG 18243 / GG [Tokyo]</strain>
    </source>
</reference>
<dbReference type="Pfam" id="PF13091">
    <property type="entry name" value="PLDc_2"/>
    <property type="match status" value="1"/>
</dbReference>
<evidence type="ECO:0000313" key="6">
    <source>
        <dbReference type="Proteomes" id="UP000002067"/>
    </source>
</evidence>
<dbReference type="GO" id="GO:0003678">
    <property type="term" value="F:DNA helicase activity"/>
    <property type="evidence" value="ECO:0007669"/>
    <property type="project" value="UniProtKB-ARBA"/>
</dbReference>
<dbReference type="EMBL" id="AP011548">
    <property type="protein sequence ID" value="BAI41728.1"/>
    <property type="molecule type" value="Genomic_DNA"/>
</dbReference>
<dbReference type="CDD" id="cd09118">
    <property type="entry name" value="PLDc_yjhR_C_like"/>
    <property type="match status" value="1"/>
</dbReference>
<evidence type="ECO:0000313" key="5">
    <source>
        <dbReference type="EMBL" id="BAI41728.1"/>
    </source>
</evidence>
<dbReference type="SUPFAM" id="SSF56024">
    <property type="entry name" value="Phospholipase D/nuclease"/>
    <property type="match status" value="1"/>
</dbReference>
<evidence type="ECO:0000256" key="2">
    <source>
        <dbReference type="ARBA" id="ARBA00022801"/>
    </source>
</evidence>
<dbReference type="InterPro" id="IPR047187">
    <property type="entry name" value="SF1_C_Upf1"/>
</dbReference>
<dbReference type="SUPFAM" id="SSF52540">
    <property type="entry name" value="P-loop containing nucleoside triphosphate hydrolases"/>
    <property type="match status" value="1"/>
</dbReference>
<dbReference type="GO" id="GO:0043531">
    <property type="term" value="F:ADP binding"/>
    <property type="evidence" value="ECO:0007669"/>
    <property type="project" value="InterPro"/>
</dbReference>
<dbReference type="Gene3D" id="3.30.870.10">
    <property type="entry name" value="Endonuclease Chain A"/>
    <property type="match status" value="1"/>
</dbReference>
<dbReference type="PANTHER" id="PTHR43788">
    <property type="entry name" value="DNA2/NAM7 HELICASE FAMILY MEMBER"/>
    <property type="match status" value="1"/>
</dbReference>
<protein>
    <submittedName>
        <fullName evidence="5">DNA helicase</fullName>
    </submittedName>
</protein>
<name>A0A7S7FPK9_LACRG</name>
<dbReference type="AlphaFoldDB" id="A0A7S7FPK9"/>
<dbReference type="InterPro" id="IPR041679">
    <property type="entry name" value="DNA2/NAM7-like_C"/>
</dbReference>
<keyword evidence="2" id="KW-0378">Hydrolase</keyword>
<evidence type="ECO:0000256" key="1">
    <source>
        <dbReference type="ARBA" id="ARBA00022741"/>
    </source>
</evidence>
<keyword evidence="1" id="KW-0547">Nucleotide-binding</keyword>
<dbReference type="GO" id="GO:0005524">
    <property type="term" value="F:ATP binding"/>
    <property type="evidence" value="ECO:0007669"/>
    <property type="project" value="UniProtKB-KW"/>
</dbReference>
<dbReference type="InterPro" id="IPR050534">
    <property type="entry name" value="Coronavir_polyprotein_1ab"/>
</dbReference>
<dbReference type="Proteomes" id="UP000002067">
    <property type="component" value="Chromosome"/>
</dbReference>
<dbReference type="InterPro" id="IPR027417">
    <property type="entry name" value="P-loop_NTPase"/>
</dbReference>
<dbReference type="KEGG" id="lrg:LRHM_1201"/>
<dbReference type="KEGG" id="lrh:LGG_01254"/>
<dbReference type="PANTHER" id="PTHR43788:SF8">
    <property type="entry name" value="DNA-BINDING PROTEIN SMUBP-2"/>
    <property type="match status" value="1"/>
</dbReference>
<dbReference type="Pfam" id="PF00931">
    <property type="entry name" value="NB-ARC"/>
    <property type="match status" value="1"/>
</dbReference>
<keyword evidence="3 5" id="KW-0347">Helicase</keyword>
<dbReference type="GO" id="GO:0016787">
    <property type="term" value="F:hydrolase activity"/>
    <property type="evidence" value="ECO:0007669"/>
    <property type="project" value="UniProtKB-KW"/>
</dbReference>
<dbReference type="CDD" id="cd18808">
    <property type="entry name" value="SF1_C_Upf1"/>
    <property type="match status" value="1"/>
</dbReference>
<dbReference type="InterPro" id="IPR025202">
    <property type="entry name" value="PLD-like_dom"/>
</dbReference>
<evidence type="ECO:0000256" key="3">
    <source>
        <dbReference type="ARBA" id="ARBA00022806"/>
    </source>
</evidence>
<accession>A0A7S7FPK9</accession>
<organism evidence="5 6">
    <name type="scientific">Lacticaseibacillus rhamnosus (strain ATCC 53103 / LMG 18243 / GG)</name>
    <name type="common">Lactobacillus rhamnosus</name>
    <dbReference type="NCBI Taxonomy" id="568703"/>
    <lineage>
        <taxon>Bacteria</taxon>
        <taxon>Bacillati</taxon>
        <taxon>Bacillota</taxon>
        <taxon>Bacilli</taxon>
        <taxon>Lactobacillales</taxon>
        <taxon>Lactobacillaceae</taxon>
        <taxon>Lacticaseibacillus</taxon>
    </lineage>
</organism>
<dbReference type="RefSeq" id="WP_014569568.1">
    <property type="nucleotide sequence ID" value="NC_013198.1"/>
</dbReference>
<keyword evidence="4" id="KW-0067">ATP-binding</keyword>
<dbReference type="Gene3D" id="3.40.50.300">
    <property type="entry name" value="P-loop containing nucleotide triphosphate hydrolases"/>
    <property type="match status" value="3"/>
</dbReference>
<dbReference type="InterPro" id="IPR002182">
    <property type="entry name" value="NB-ARC"/>
</dbReference>